<dbReference type="KEGG" id="bsj:UP17_06560"/>
<sequence length="97" mass="11383">MWELLLEFDYQTVRHAVWAGYLLTFVFPLAAFYFLNKKQSLLNDKYQASIHSDKGKSPVQACSIFDWRGAQRFFTFIRQKQKDSLDDSDEPSLLIVV</sequence>
<evidence type="ECO:0000313" key="2">
    <source>
        <dbReference type="EMBL" id="MDM5454706.1"/>
    </source>
</evidence>
<evidence type="ECO:0000313" key="3">
    <source>
        <dbReference type="Proteomes" id="UP001234602"/>
    </source>
</evidence>
<keyword evidence="1" id="KW-0472">Membrane</keyword>
<gene>
    <name evidence="2" type="ORF">QUF89_21530</name>
</gene>
<accession>A0AAW7ISD9</accession>
<keyword evidence="1" id="KW-1133">Transmembrane helix</keyword>
<dbReference type="AlphaFoldDB" id="A0AAW7ISD9"/>
<feature type="transmembrane region" description="Helical" evidence="1">
    <location>
        <begin position="15"/>
        <end position="35"/>
    </location>
</feature>
<evidence type="ECO:0000256" key="1">
    <source>
        <dbReference type="SAM" id="Phobius"/>
    </source>
</evidence>
<dbReference type="Proteomes" id="UP001234602">
    <property type="component" value="Unassembled WGS sequence"/>
</dbReference>
<comment type="caution">
    <text evidence="2">The sequence shown here is derived from an EMBL/GenBank/DDBJ whole genome shotgun (WGS) entry which is preliminary data.</text>
</comment>
<reference evidence="2" key="1">
    <citation type="submission" date="2023-06" db="EMBL/GenBank/DDBJ databases">
        <title>Comparative genomics of Bacillaceae isolates and their secondary metabolite potential.</title>
        <authorList>
            <person name="Song L."/>
            <person name="Nielsen L.J."/>
            <person name="Mohite O."/>
            <person name="Xu X."/>
            <person name="Weber T."/>
            <person name="Kovacs A.T."/>
        </authorList>
    </citation>
    <scope>NUCLEOTIDE SEQUENCE</scope>
    <source>
        <strain evidence="2">D8_B_37</strain>
    </source>
</reference>
<keyword evidence="1" id="KW-0812">Transmembrane</keyword>
<proteinExistence type="predicted"/>
<protein>
    <submittedName>
        <fullName evidence="2">Uncharacterized protein</fullName>
    </submittedName>
</protein>
<organism evidence="2 3">
    <name type="scientific">Peribacillus simplex</name>
    <dbReference type="NCBI Taxonomy" id="1478"/>
    <lineage>
        <taxon>Bacteria</taxon>
        <taxon>Bacillati</taxon>
        <taxon>Bacillota</taxon>
        <taxon>Bacilli</taxon>
        <taxon>Bacillales</taxon>
        <taxon>Bacillaceae</taxon>
        <taxon>Peribacillus</taxon>
    </lineage>
</organism>
<name>A0AAW7ISD9_9BACI</name>
<dbReference type="RefSeq" id="WP_061462197.1">
    <property type="nucleotide sequence ID" value="NZ_CP011008.1"/>
</dbReference>
<dbReference type="EMBL" id="JAUCEY010000008">
    <property type="protein sequence ID" value="MDM5454706.1"/>
    <property type="molecule type" value="Genomic_DNA"/>
</dbReference>